<dbReference type="eggNOG" id="COG2205">
    <property type="taxonomic scope" value="Bacteria"/>
</dbReference>
<dbReference type="Gene3D" id="6.10.340.10">
    <property type="match status" value="1"/>
</dbReference>
<evidence type="ECO:0000256" key="11">
    <source>
        <dbReference type="ARBA" id="ARBA00023136"/>
    </source>
</evidence>
<dbReference type="Gene3D" id="1.10.287.130">
    <property type="match status" value="1"/>
</dbReference>
<dbReference type="Pfam" id="PF00512">
    <property type="entry name" value="HisKA"/>
    <property type="match status" value="1"/>
</dbReference>
<evidence type="ECO:0000256" key="4">
    <source>
        <dbReference type="ARBA" id="ARBA00012438"/>
    </source>
</evidence>
<dbReference type="InterPro" id="IPR036097">
    <property type="entry name" value="HisK_dim/P_sf"/>
</dbReference>
<dbReference type="Pfam" id="PF02518">
    <property type="entry name" value="HATPase_c"/>
    <property type="match status" value="1"/>
</dbReference>
<comment type="subcellular location">
    <subcellularLocation>
        <location evidence="3">Cell membrane</location>
    </subcellularLocation>
</comment>
<dbReference type="InterPro" id="IPR004358">
    <property type="entry name" value="Sig_transdc_His_kin-like_C"/>
</dbReference>
<dbReference type="PANTHER" id="PTHR45436:SF5">
    <property type="entry name" value="SENSOR HISTIDINE KINASE TRCS"/>
    <property type="match status" value="1"/>
</dbReference>
<dbReference type="GO" id="GO:0005886">
    <property type="term" value="C:plasma membrane"/>
    <property type="evidence" value="ECO:0007669"/>
    <property type="project" value="UniProtKB-SubCell"/>
</dbReference>
<keyword evidence="8 16" id="KW-0418">Kinase</keyword>
<evidence type="ECO:0000256" key="10">
    <source>
        <dbReference type="ARBA" id="ARBA00023012"/>
    </source>
</evidence>
<evidence type="ECO:0000313" key="16">
    <source>
        <dbReference type="EMBL" id="GAB77931.1"/>
    </source>
</evidence>
<comment type="catalytic activity">
    <reaction evidence="1">
        <text>ATP + protein L-histidine = ADP + protein N-phospho-L-histidine.</text>
        <dbReference type="EC" id="2.7.13.3"/>
    </reaction>
</comment>
<dbReference type="SMART" id="SM00304">
    <property type="entry name" value="HAMP"/>
    <property type="match status" value="1"/>
</dbReference>
<proteinExistence type="predicted"/>
<comment type="caution">
    <text evidence="16">The sequence shown here is derived from an EMBL/GenBank/DDBJ whole genome shotgun (WGS) entry which is preliminary data.</text>
</comment>
<evidence type="ECO:0000313" key="17">
    <source>
        <dbReference type="Proteomes" id="UP000008495"/>
    </source>
</evidence>
<dbReference type="GO" id="GO:0005509">
    <property type="term" value="F:calcium ion binding"/>
    <property type="evidence" value="ECO:0007669"/>
    <property type="project" value="UniProtKB-ARBA"/>
</dbReference>
<feature type="domain" description="Histidine kinase" evidence="14">
    <location>
        <begin position="245"/>
        <end position="476"/>
    </location>
</feature>
<feature type="transmembrane region" description="Helical" evidence="13">
    <location>
        <begin position="153"/>
        <end position="176"/>
    </location>
</feature>
<evidence type="ECO:0000256" key="1">
    <source>
        <dbReference type="ARBA" id="ARBA00000085"/>
    </source>
</evidence>
<dbReference type="SUPFAM" id="SSF55874">
    <property type="entry name" value="ATPase domain of HSP90 chaperone/DNA topoisomerase II/histidine kinase"/>
    <property type="match status" value="1"/>
</dbReference>
<dbReference type="PRINTS" id="PR00344">
    <property type="entry name" value="BCTRLSENSOR"/>
</dbReference>
<dbReference type="InterPro" id="IPR003660">
    <property type="entry name" value="HAMP_dom"/>
</dbReference>
<dbReference type="SMART" id="SM00387">
    <property type="entry name" value="HATPase_c"/>
    <property type="match status" value="1"/>
</dbReference>
<evidence type="ECO:0000256" key="12">
    <source>
        <dbReference type="SAM" id="MobiDB-lite"/>
    </source>
</evidence>
<dbReference type="CDD" id="cd00082">
    <property type="entry name" value="HisKA"/>
    <property type="match status" value="1"/>
</dbReference>
<dbReference type="CDD" id="cd00075">
    <property type="entry name" value="HATPase"/>
    <property type="match status" value="1"/>
</dbReference>
<dbReference type="PANTHER" id="PTHR45436">
    <property type="entry name" value="SENSOR HISTIDINE KINASE YKOH"/>
    <property type="match status" value="1"/>
</dbReference>
<evidence type="ECO:0000259" key="14">
    <source>
        <dbReference type="PROSITE" id="PS50109"/>
    </source>
</evidence>
<keyword evidence="17" id="KW-1185">Reference proteome</keyword>
<dbReference type="EC" id="2.7.13.3" evidence="4"/>
<evidence type="ECO:0000256" key="3">
    <source>
        <dbReference type="ARBA" id="ARBA00004236"/>
    </source>
</evidence>
<feature type="region of interest" description="Disordered" evidence="12">
    <location>
        <begin position="475"/>
        <end position="555"/>
    </location>
</feature>
<reference evidence="16 17" key="1">
    <citation type="submission" date="2012-08" db="EMBL/GenBank/DDBJ databases">
        <title>Whole genome shotgun sequence of Austwickia chelonae NBRC 105200.</title>
        <authorList>
            <person name="Yoshida I."/>
            <person name="Hosoyama A."/>
            <person name="Tsuchikane K."/>
            <person name="Katsumata H."/>
            <person name="Ando Y."/>
            <person name="Ohji S."/>
            <person name="Hamada M."/>
            <person name="Tamura T."/>
            <person name="Yamazoe A."/>
            <person name="Yamazaki S."/>
            <person name="Fujita N."/>
        </authorList>
    </citation>
    <scope>NUCLEOTIDE SEQUENCE [LARGE SCALE GENOMIC DNA]</scope>
    <source>
        <strain evidence="16 17">NBRC 105200</strain>
    </source>
</reference>
<evidence type="ECO:0000256" key="5">
    <source>
        <dbReference type="ARBA" id="ARBA00022553"/>
    </source>
</evidence>
<dbReference type="GO" id="GO:0000155">
    <property type="term" value="F:phosphorelay sensor kinase activity"/>
    <property type="evidence" value="ECO:0007669"/>
    <property type="project" value="InterPro"/>
</dbReference>
<dbReference type="SUPFAM" id="SSF158472">
    <property type="entry name" value="HAMP domain-like"/>
    <property type="match status" value="1"/>
</dbReference>
<feature type="domain" description="HAMP" evidence="15">
    <location>
        <begin position="177"/>
        <end position="230"/>
    </location>
</feature>
<feature type="compositionally biased region" description="Basic and acidic residues" evidence="12">
    <location>
        <begin position="546"/>
        <end position="555"/>
    </location>
</feature>
<name>K6UMA0_9MICO</name>
<dbReference type="STRING" id="100225.SAMN05421595_0442"/>
<dbReference type="Pfam" id="PF00672">
    <property type="entry name" value="HAMP"/>
    <property type="match status" value="1"/>
</dbReference>
<accession>K6UMA0</accession>
<evidence type="ECO:0000256" key="7">
    <source>
        <dbReference type="ARBA" id="ARBA00022692"/>
    </source>
</evidence>
<sequence length="555" mass="59186">MLLVTALFLTNLATQLLLRSYLMDRTSDELRSASNSAASNSLPQIMATGHVFTPGLPTTYTVIYMDPKGRSPYLQPSSDEHVLPDIPRLPLDDPRVRSGEPFTTDSIKVDPSSGNTRTDNPQWRVVAGPLSDRSGTYAVATSLRGVDETMSRLHVVSLAIGLLVVAICVHVGFLGVNRAFRPLRQIEDTAAAIADGDLTQRVPEHAAQDEVASLSRSLNTMLSQIESSFAVREASEDRMRRFVTDASHELRTPLATVRGYAELYRQGAASSPEATAGAMRRIEDEATRMSGLVEDLLTLARLDNRRPMTFDEVDLTVLVGDAVQDAKARDPQRPIRLVGLGEGPLGPTMICGDEARLRQVVTNLVANALQHTPSGSPVEVAVGTVSGDVTDQPGSESRRVYRLEVRDHGAGIAEADIDRVFQRFFRGDPSRGRSSGGSGLGLAIVMAIVNAHGGRVGVRATCGGGATFVVEMPSDCRPQSTGSPGPEKAPAPKVKVSASKLRWARSKRVQDSPVVATSATSPGLDGHGKPSVAGTASPSAPPTAVRTDDDHQGVR</sequence>
<dbReference type="SMART" id="SM00388">
    <property type="entry name" value="HisKA"/>
    <property type="match status" value="1"/>
</dbReference>
<keyword evidence="5" id="KW-0597">Phosphoprotein</keyword>
<dbReference type="InterPro" id="IPR005467">
    <property type="entry name" value="His_kinase_dom"/>
</dbReference>
<dbReference type="Gene3D" id="3.30.565.10">
    <property type="entry name" value="Histidine kinase-like ATPase, C-terminal domain"/>
    <property type="match status" value="1"/>
</dbReference>
<feature type="region of interest" description="Disordered" evidence="12">
    <location>
        <begin position="84"/>
        <end position="121"/>
    </location>
</feature>
<evidence type="ECO:0000256" key="6">
    <source>
        <dbReference type="ARBA" id="ARBA00022679"/>
    </source>
</evidence>
<evidence type="ECO:0000256" key="9">
    <source>
        <dbReference type="ARBA" id="ARBA00022989"/>
    </source>
</evidence>
<protein>
    <recommendedName>
        <fullName evidence="4">histidine kinase</fullName>
        <ecNumber evidence="4">2.7.13.3</ecNumber>
    </recommendedName>
</protein>
<keyword evidence="9 13" id="KW-1133">Transmembrane helix</keyword>
<evidence type="ECO:0000256" key="8">
    <source>
        <dbReference type="ARBA" id="ARBA00022777"/>
    </source>
</evidence>
<evidence type="ECO:0000256" key="13">
    <source>
        <dbReference type="SAM" id="Phobius"/>
    </source>
</evidence>
<dbReference type="Proteomes" id="UP000008495">
    <property type="component" value="Unassembled WGS sequence"/>
</dbReference>
<gene>
    <name evidence="16" type="ORF">AUCHE_08_01740</name>
</gene>
<dbReference type="AlphaFoldDB" id="K6UMA0"/>
<dbReference type="InterPro" id="IPR050428">
    <property type="entry name" value="TCS_sensor_his_kinase"/>
</dbReference>
<dbReference type="FunFam" id="3.30.565.10:FF:000006">
    <property type="entry name" value="Sensor histidine kinase WalK"/>
    <property type="match status" value="1"/>
</dbReference>
<dbReference type="InterPro" id="IPR003594">
    <property type="entry name" value="HATPase_dom"/>
</dbReference>
<dbReference type="FunFam" id="1.10.287.130:FF:000001">
    <property type="entry name" value="Two-component sensor histidine kinase"/>
    <property type="match status" value="1"/>
</dbReference>
<feature type="compositionally biased region" description="Low complexity" evidence="12">
    <location>
        <begin position="530"/>
        <end position="545"/>
    </location>
</feature>
<dbReference type="InterPro" id="IPR036890">
    <property type="entry name" value="HATPase_C_sf"/>
</dbReference>
<evidence type="ECO:0000256" key="2">
    <source>
        <dbReference type="ARBA" id="ARBA00001968"/>
    </source>
</evidence>
<organism evidence="16 17">
    <name type="scientific">Austwickia chelonae NBRC 105200</name>
    <dbReference type="NCBI Taxonomy" id="1184607"/>
    <lineage>
        <taxon>Bacteria</taxon>
        <taxon>Bacillati</taxon>
        <taxon>Actinomycetota</taxon>
        <taxon>Actinomycetes</taxon>
        <taxon>Micrococcales</taxon>
        <taxon>Dermatophilaceae</taxon>
        <taxon>Austwickia</taxon>
    </lineage>
</organism>
<dbReference type="PROSITE" id="PS50885">
    <property type="entry name" value="HAMP"/>
    <property type="match status" value="1"/>
</dbReference>
<dbReference type="SUPFAM" id="SSF47384">
    <property type="entry name" value="Homodimeric domain of signal transducing histidine kinase"/>
    <property type="match status" value="1"/>
</dbReference>
<dbReference type="InterPro" id="IPR003661">
    <property type="entry name" value="HisK_dim/P_dom"/>
</dbReference>
<keyword evidence="11 13" id="KW-0472">Membrane</keyword>
<dbReference type="EMBL" id="BAGZ01000008">
    <property type="protein sequence ID" value="GAB77931.1"/>
    <property type="molecule type" value="Genomic_DNA"/>
</dbReference>
<evidence type="ECO:0000259" key="15">
    <source>
        <dbReference type="PROSITE" id="PS50885"/>
    </source>
</evidence>
<comment type="cofactor">
    <cofactor evidence="2">
        <name>a divalent metal cation</name>
        <dbReference type="ChEBI" id="CHEBI:60240"/>
    </cofactor>
</comment>
<feature type="compositionally biased region" description="Polar residues" evidence="12">
    <location>
        <begin position="101"/>
        <end position="121"/>
    </location>
</feature>
<dbReference type="CDD" id="cd06225">
    <property type="entry name" value="HAMP"/>
    <property type="match status" value="1"/>
</dbReference>
<keyword evidence="7 13" id="KW-0812">Transmembrane</keyword>
<keyword evidence="6" id="KW-0808">Transferase</keyword>
<keyword evidence="10" id="KW-0902">Two-component regulatory system</keyword>
<dbReference type="PROSITE" id="PS50109">
    <property type="entry name" value="HIS_KIN"/>
    <property type="match status" value="1"/>
</dbReference>